<accession>A0A2I0WSB8</accession>
<name>A0A2I0WSB8_9ASPA</name>
<dbReference type="Pfam" id="PF22902">
    <property type="entry name" value="NOMO1-like_9th"/>
    <property type="match status" value="1"/>
</dbReference>
<organism evidence="17 18">
    <name type="scientific">Dendrobium catenatum</name>
    <dbReference type="NCBI Taxonomy" id="906689"/>
    <lineage>
        <taxon>Eukaryota</taxon>
        <taxon>Viridiplantae</taxon>
        <taxon>Streptophyta</taxon>
        <taxon>Embryophyta</taxon>
        <taxon>Tracheophyta</taxon>
        <taxon>Spermatophyta</taxon>
        <taxon>Magnoliopsida</taxon>
        <taxon>Liliopsida</taxon>
        <taxon>Asparagales</taxon>
        <taxon>Orchidaceae</taxon>
        <taxon>Epidendroideae</taxon>
        <taxon>Malaxideae</taxon>
        <taxon>Dendrobiinae</taxon>
        <taxon>Dendrobium</taxon>
    </lineage>
</organism>
<dbReference type="InterPro" id="IPR056190">
    <property type="entry name" value="NOMO_5th"/>
</dbReference>
<dbReference type="Pfam" id="PF23193">
    <property type="entry name" value="NOMO_3rd"/>
    <property type="match status" value="1"/>
</dbReference>
<dbReference type="InterPro" id="IPR056188">
    <property type="entry name" value="NOMO_6th"/>
</dbReference>
<evidence type="ECO:0000256" key="4">
    <source>
        <dbReference type="ARBA" id="ARBA00022824"/>
    </source>
</evidence>
<reference evidence="17 18" key="1">
    <citation type="journal article" date="2016" name="Sci. Rep.">
        <title>The Dendrobium catenatum Lindl. genome sequence provides insights into polysaccharide synthase, floral development and adaptive evolution.</title>
        <authorList>
            <person name="Zhang G.Q."/>
            <person name="Xu Q."/>
            <person name="Bian C."/>
            <person name="Tsai W.C."/>
            <person name="Yeh C.M."/>
            <person name="Liu K.W."/>
            <person name="Yoshida K."/>
            <person name="Zhang L.S."/>
            <person name="Chang S.B."/>
            <person name="Chen F."/>
            <person name="Shi Y."/>
            <person name="Su Y.Y."/>
            <person name="Zhang Y.Q."/>
            <person name="Chen L.J."/>
            <person name="Yin Y."/>
            <person name="Lin M."/>
            <person name="Huang H."/>
            <person name="Deng H."/>
            <person name="Wang Z.W."/>
            <person name="Zhu S.L."/>
            <person name="Zhao X."/>
            <person name="Deng C."/>
            <person name="Niu S.C."/>
            <person name="Huang J."/>
            <person name="Wang M."/>
            <person name="Liu G.H."/>
            <person name="Yang H.J."/>
            <person name="Xiao X.J."/>
            <person name="Hsiao Y.Y."/>
            <person name="Wu W.L."/>
            <person name="Chen Y.Y."/>
            <person name="Mitsuda N."/>
            <person name="Ohme-Takagi M."/>
            <person name="Luo Y.B."/>
            <person name="Van de Peer Y."/>
            <person name="Liu Z.J."/>
        </authorList>
    </citation>
    <scope>NUCLEOTIDE SEQUENCE [LARGE SCALE GENOMIC DNA]</scope>
    <source>
        <tissue evidence="17">The whole plant</tissue>
    </source>
</reference>
<feature type="transmembrane region" description="Helical" evidence="7">
    <location>
        <begin position="60"/>
        <end position="80"/>
    </location>
</feature>
<feature type="transmembrane region" description="Helical" evidence="7">
    <location>
        <begin position="1446"/>
        <end position="1465"/>
    </location>
</feature>
<dbReference type="InterPro" id="IPR055074">
    <property type="entry name" value="NOMO1-3_2nd"/>
</dbReference>
<dbReference type="GO" id="GO:0005789">
    <property type="term" value="C:endoplasmic reticulum membrane"/>
    <property type="evidence" value="ECO:0007669"/>
    <property type="project" value="UniProtKB-SubCell"/>
</dbReference>
<dbReference type="PANTHER" id="PTHR23303">
    <property type="entry name" value="CARBOXYPEPTIDASE REGULATORY REGION-CONTAINING"/>
    <property type="match status" value="1"/>
</dbReference>
<dbReference type="InterPro" id="IPR056319">
    <property type="entry name" value="NOMO_7th"/>
</dbReference>
<keyword evidence="6 7" id="KW-0472">Membrane</keyword>
<dbReference type="Gene3D" id="1.25.40.10">
    <property type="entry name" value="Tetratricopeptide repeat domain"/>
    <property type="match status" value="1"/>
</dbReference>
<dbReference type="GO" id="GO:0006396">
    <property type="term" value="P:RNA processing"/>
    <property type="evidence" value="ECO:0007669"/>
    <property type="project" value="InterPro"/>
</dbReference>
<dbReference type="InterPro" id="IPR013784">
    <property type="entry name" value="Carb-bd-like_fold"/>
</dbReference>
<evidence type="ECO:0000259" key="10">
    <source>
        <dbReference type="Pfam" id="PF22904"/>
    </source>
</evidence>
<evidence type="ECO:0000259" key="15">
    <source>
        <dbReference type="Pfam" id="PF23660"/>
    </source>
</evidence>
<feature type="domain" description="NOMO second beta-sandwich" evidence="10">
    <location>
        <begin position="326"/>
        <end position="398"/>
    </location>
</feature>
<evidence type="ECO:0000259" key="14">
    <source>
        <dbReference type="Pfam" id="PF23196"/>
    </source>
</evidence>
<keyword evidence="5 7" id="KW-1133">Transmembrane helix</keyword>
<dbReference type="SMART" id="SM00386">
    <property type="entry name" value="HAT"/>
    <property type="match status" value="2"/>
</dbReference>
<dbReference type="InterPro" id="IPR056187">
    <property type="entry name" value="NOMO_8th"/>
</dbReference>
<dbReference type="Pfam" id="PF23194">
    <property type="entry name" value="NOMO_5th"/>
    <property type="match status" value="1"/>
</dbReference>
<dbReference type="InterPro" id="IPR055073">
    <property type="entry name" value="NOMO1-like_9th"/>
</dbReference>
<feature type="domain" description="NOMO-like ninth beta-sandwich" evidence="9">
    <location>
        <begin position="1038"/>
        <end position="1110"/>
    </location>
</feature>
<feature type="domain" description="NOMO fifth transthyretin-like" evidence="13">
    <location>
        <begin position="611"/>
        <end position="692"/>
    </location>
</feature>
<evidence type="ECO:0000259" key="16">
    <source>
        <dbReference type="Pfam" id="PF23662"/>
    </source>
</evidence>
<proteinExistence type="predicted"/>
<protein>
    <submittedName>
        <fullName evidence="17">PsbB mRNA maturation factor Mbb1, chloroplastic</fullName>
    </submittedName>
</protein>
<dbReference type="InterPro" id="IPR011990">
    <property type="entry name" value="TPR-like_helical_dom_sf"/>
</dbReference>
<gene>
    <name evidence="17" type="primary">MBB1</name>
    <name evidence="17" type="ORF">MA16_Dca011122</name>
</gene>
<feature type="domain" description="NOMO-like N-terminal beta-sandwich" evidence="8">
    <location>
        <begin position="247"/>
        <end position="323"/>
    </location>
</feature>
<evidence type="ECO:0000259" key="13">
    <source>
        <dbReference type="Pfam" id="PF23194"/>
    </source>
</evidence>
<dbReference type="SUPFAM" id="SSF49452">
    <property type="entry name" value="Starch-binding domain-like"/>
    <property type="match status" value="1"/>
</dbReference>
<dbReference type="Pfam" id="PF23141">
    <property type="entry name" value="Ig_NOMO"/>
    <property type="match status" value="1"/>
</dbReference>
<feature type="domain" description="NOMO third transthyretin-like" evidence="12">
    <location>
        <begin position="466"/>
        <end position="529"/>
    </location>
</feature>
<dbReference type="SUPFAM" id="SSF49478">
    <property type="entry name" value="Cna protein B-type domain"/>
    <property type="match status" value="1"/>
</dbReference>
<evidence type="ECO:0000259" key="12">
    <source>
        <dbReference type="Pfam" id="PF23193"/>
    </source>
</evidence>
<feature type="domain" description="NOMO eighth prealbumin-like" evidence="15">
    <location>
        <begin position="869"/>
        <end position="946"/>
    </location>
</feature>
<evidence type="ECO:0000256" key="7">
    <source>
        <dbReference type="SAM" id="Phobius"/>
    </source>
</evidence>
<feature type="domain" description="NOMO seventh transthyretin-like" evidence="11">
    <location>
        <begin position="794"/>
        <end position="866"/>
    </location>
</feature>
<evidence type="ECO:0000259" key="11">
    <source>
        <dbReference type="Pfam" id="PF23141"/>
    </source>
</evidence>
<comment type="subcellular location">
    <subcellularLocation>
        <location evidence="1">Endoplasmic reticulum membrane</location>
        <topology evidence="1">Single-pass type I membrane protein</topology>
    </subcellularLocation>
</comment>
<dbReference type="InterPro" id="IPR056189">
    <property type="entry name" value="NOMO_3rd"/>
</dbReference>
<feature type="domain" description="NOMO sixth transthyretin-like" evidence="14">
    <location>
        <begin position="698"/>
        <end position="775"/>
    </location>
</feature>
<evidence type="ECO:0000259" key="9">
    <source>
        <dbReference type="Pfam" id="PF22902"/>
    </source>
</evidence>
<evidence type="ECO:0000313" key="17">
    <source>
        <dbReference type="EMBL" id="PKU78565.1"/>
    </source>
</evidence>
<reference evidence="17 18" key="2">
    <citation type="journal article" date="2017" name="Nature">
        <title>The Apostasia genome and the evolution of orchids.</title>
        <authorList>
            <person name="Zhang G.Q."/>
            <person name="Liu K.W."/>
            <person name="Li Z."/>
            <person name="Lohaus R."/>
            <person name="Hsiao Y.Y."/>
            <person name="Niu S.C."/>
            <person name="Wang J.Y."/>
            <person name="Lin Y.C."/>
            <person name="Xu Q."/>
            <person name="Chen L.J."/>
            <person name="Yoshida K."/>
            <person name="Fujiwara S."/>
            <person name="Wang Z.W."/>
            <person name="Zhang Y.Q."/>
            <person name="Mitsuda N."/>
            <person name="Wang M."/>
            <person name="Liu G.H."/>
            <person name="Pecoraro L."/>
            <person name="Huang H.X."/>
            <person name="Xiao X.J."/>
            <person name="Lin M."/>
            <person name="Wu X.Y."/>
            <person name="Wu W.L."/>
            <person name="Chen Y.Y."/>
            <person name="Chang S.B."/>
            <person name="Sakamoto S."/>
            <person name="Ohme-Takagi M."/>
            <person name="Yagi M."/>
            <person name="Zeng S.J."/>
            <person name="Shen C.Y."/>
            <person name="Yeh C.M."/>
            <person name="Luo Y.B."/>
            <person name="Tsai W.C."/>
            <person name="Van de Peer Y."/>
            <person name="Liu Z.J."/>
        </authorList>
    </citation>
    <scope>NUCLEOTIDE SEQUENCE [LARGE SCALE GENOMIC DNA]</scope>
    <source>
        <tissue evidence="17">The whole plant</tissue>
    </source>
</reference>
<evidence type="ECO:0000256" key="5">
    <source>
        <dbReference type="ARBA" id="ARBA00022989"/>
    </source>
</evidence>
<feature type="domain" description="DUF7152" evidence="16">
    <location>
        <begin position="1360"/>
        <end position="1441"/>
    </location>
</feature>
<dbReference type="GO" id="GO:0030246">
    <property type="term" value="F:carbohydrate binding"/>
    <property type="evidence" value="ECO:0007669"/>
    <property type="project" value="InterPro"/>
</dbReference>
<dbReference type="EMBL" id="KZ502448">
    <property type="protein sequence ID" value="PKU78565.1"/>
    <property type="molecule type" value="Genomic_DNA"/>
</dbReference>
<dbReference type="InterPro" id="IPR055576">
    <property type="entry name" value="DUF7152"/>
</dbReference>
<dbReference type="SUPFAM" id="SSF48452">
    <property type="entry name" value="TPR-like"/>
    <property type="match status" value="1"/>
</dbReference>
<evidence type="ECO:0000256" key="6">
    <source>
        <dbReference type="ARBA" id="ARBA00023136"/>
    </source>
</evidence>
<evidence type="ECO:0000256" key="3">
    <source>
        <dbReference type="ARBA" id="ARBA00022729"/>
    </source>
</evidence>
<keyword evidence="2 7" id="KW-0812">Transmembrane</keyword>
<dbReference type="Pfam" id="PF23662">
    <property type="entry name" value="DUF7152"/>
    <property type="match status" value="1"/>
</dbReference>
<dbReference type="Pfam" id="PF23660">
    <property type="entry name" value="NOMO_8th"/>
    <property type="match status" value="1"/>
</dbReference>
<keyword evidence="18" id="KW-1185">Reference proteome</keyword>
<evidence type="ECO:0000256" key="1">
    <source>
        <dbReference type="ARBA" id="ARBA00004115"/>
    </source>
</evidence>
<dbReference type="InterPro" id="IPR003107">
    <property type="entry name" value="HAT"/>
</dbReference>
<dbReference type="InterPro" id="IPR051417">
    <property type="entry name" value="SDr/BOS_complex"/>
</dbReference>
<dbReference type="Pfam" id="PF23196">
    <property type="entry name" value="NOMO_6th"/>
    <property type="match status" value="1"/>
</dbReference>
<sequence>MRNRVRLQIHDNNMWLVATRGDRAERGPHNLRVVEDGRIVYNKVGTSSRFQVCRTVRRKWAALVGTSAFGAVASQLVSLLCDRRRRLGIVGVGVEVGRLQAGLGFHNVLKSRARSRVSGKFCIVSSKMREEIQELCKGRYIIWERMWVMDCWAWGWMEWKEGNINIARELYQRALSIDLESASAARCLQAWGVLEQRAGNLSAARRLFRSSLNINSQSYVTWMTWAALEEEHGNAVSSVLIKSRKPSDRKLDYSHVTVELQTIDGLVKDKTSCTPNGYYFIPVYDKGSFIVKVKGPEGWSWEPDKVPVIVDKSGCNSNADINFQLTGFMVSGRVSGSVGGGSCPSKAGGPSNVKVELVSMPDDAIVSSFTSETGDYSFTNIIPGFYKLRASHPNLGVELRGSSEAIHVSFVFYVQMVDDIFFVSGYDLHGFVVSQGNPILGVHIYLYSGDVLEVHCPQGVGNPPSENKALCHSISNADGKFTFKSLPCGVYDLLPYYKGENTVFDVSPPSMTVTVEHHHVTVSQKFQVTGFSVGGRVVDGNGGVGGATIIVDGQQKATSDSEGFYKLDQVTSKHYTIVAEKDHYKFSALENFLVLPNMAFINDIKAIYYDVCGFVRVISPNSIAKVALTRGPDHVEPQTKLTKENGSFCFLVPPGEYQLSALAVNSDNSSSPLFSPAYIDIKVNTPLLDVEFFEAQVNIYGTVLCKEKCSKSVSLSLVRLVGETEQERKVISLSNEGGDFIFRNIFPGKYRIMVKHVSTTTTDEDSWCWERNNIDLDVGTQDVKGVVFVQKGYWVSIVSTHDTETQIEQHDSSRMDLMIKKGYQKICVQSPAEHELHFLNTCVFFGAPSLKFNAMNLKPIYVTGNKYHLKGEIHIDSNLLQVIEDPSEHIFVDIFNKDDALLDTVHARPVLAEGNIRGTLVSEYSSWSNLGQEIVFVPRYSSHYEGFDISFDFPEFWTATGIVWTANSYFQIPGQQQFLVLDRPWTAPNQGQQGFGLLVVLLDTLGGNLWLSGRQDSEVSVISDGCQATIPIIVGRLGMYVEGSVSPPLDGVNIRIIAAGDSIHSPLRTGDLALVTETGADGSFSAGPLFDDILYNVEASKPGYHVKQVGPNSFTCQKLGKIVVNVNDGAGTVSLFPSVLLSLSGEDGYRNNSVSGAGGTFTFDNLFPGSFYLRPLLKILRHLSVELLPLPPLLSSANRSRLGSYALPPDHHACRQMQSVSLCRPTCLTYFLFPALSIFFLELDRTNVGATAAVGDDNDDDAVLGTVTLISGQPKESVYVEARSESNDFYEEATTDVTGSFRLRGLLPGKTYTIKLATKEEPGLGSSRIERSSPDHLSVKASVGTEDIVGVDFVVFEQPEMTILSGHVEGYNLETLQPHLLIEIRSASDPSEIESVIPLPISNYFQIRDLAKGRHLVQLRPGLGWKRGRFESEILEVDLELTPAPVFPLIAGVFAIIIFISLPRLKDLYLIATEKTQLGLSSVTRKKEIRKPVLRKRAN</sequence>
<dbReference type="Pfam" id="PF22898">
    <property type="entry name" value="NOMO1-like_1st"/>
    <property type="match status" value="1"/>
</dbReference>
<dbReference type="Proteomes" id="UP000233837">
    <property type="component" value="Unassembled WGS sequence"/>
</dbReference>
<keyword evidence="4" id="KW-0256">Endoplasmic reticulum</keyword>
<keyword evidence="3" id="KW-0732">Signal</keyword>
<dbReference type="Gene3D" id="2.60.40.1120">
    <property type="entry name" value="Carboxypeptidase-like, regulatory domain"/>
    <property type="match status" value="1"/>
</dbReference>
<dbReference type="PANTHER" id="PTHR23303:SF14">
    <property type="entry name" value="BOS COMPLEX SUBUNIT NOMO1-RELATED"/>
    <property type="match status" value="1"/>
</dbReference>
<evidence type="ECO:0000256" key="2">
    <source>
        <dbReference type="ARBA" id="ARBA00022692"/>
    </source>
</evidence>
<dbReference type="InterPro" id="IPR055075">
    <property type="entry name" value="NOMO-like_N"/>
</dbReference>
<evidence type="ECO:0000313" key="18">
    <source>
        <dbReference type="Proteomes" id="UP000233837"/>
    </source>
</evidence>
<dbReference type="STRING" id="906689.A0A2I0WSB8"/>
<evidence type="ECO:0000259" key="8">
    <source>
        <dbReference type="Pfam" id="PF22898"/>
    </source>
</evidence>
<dbReference type="SUPFAM" id="SSF117074">
    <property type="entry name" value="Hypothetical protein PA1324"/>
    <property type="match status" value="1"/>
</dbReference>
<dbReference type="Pfam" id="PF22904">
    <property type="entry name" value="NOMO1-like_2nd"/>
    <property type="match status" value="1"/>
</dbReference>